<organism evidence="4 5">
    <name type="scientific">Craterilacuibacter sinensis</name>
    <dbReference type="NCBI Taxonomy" id="2686017"/>
    <lineage>
        <taxon>Bacteria</taxon>
        <taxon>Pseudomonadati</taxon>
        <taxon>Pseudomonadota</taxon>
        <taxon>Betaproteobacteria</taxon>
        <taxon>Neisseriales</taxon>
        <taxon>Neisseriaceae</taxon>
        <taxon>Craterilacuibacter</taxon>
    </lineage>
</organism>
<protein>
    <recommendedName>
        <fullName evidence="3">Mop domain-containing protein</fullName>
    </recommendedName>
</protein>
<evidence type="ECO:0000256" key="2">
    <source>
        <dbReference type="PROSITE-ProRule" id="PRU01213"/>
    </source>
</evidence>
<evidence type="ECO:0000259" key="3">
    <source>
        <dbReference type="PROSITE" id="PS51866"/>
    </source>
</evidence>
<dbReference type="Proteomes" id="UP000467214">
    <property type="component" value="Unassembled WGS sequence"/>
</dbReference>
<dbReference type="Gene3D" id="2.40.50.100">
    <property type="match status" value="1"/>
</dbReference>
<dbReference type="AlphaFoldDB" id="A0A845BSN3"/>
<dbReference type="InterPro" id="IPR008995">
    <property type="entry name" value="Mo/tungstate-bd_C_term_dom"/>
</dbReference>
<dbReference type="Pfam" id="PF03459">
    <property type="entry name" value="TOBE"/>
    <property type="match status" value="1"/>
</dbReference>
<evidence type="ECO:0000313" key="5">
    <source>
        <dbReference type="Proteomes" id="UP000467214"/>
    </source>
</evidence>
<dbReference type="GO" id="GO:0015689">
    <property type="term" value="P:molybdate ion transport"/>
    <property type="evidence" value="ECO:0007669"/>
    <property type="project" value="InterPro"/>
</dbReference>
<evidence type="ECO:0000313" key="4">
    <source>
        <dbReference type="EMBL" id="MXR38214.1"/>
    </source>
</evidence>
<keyword evidence="5" id="KW-1185">Reference proteome</keyword>
<feature type="domain" description="Mop" evidence="3">
    <location>
        <begin position="65"/>
        <end position="130"/>
    </location>
</feature>
<gene>
    <name evidence="4" type="ORF">GQF02_14660</name>
</gene>
<dbReference type="InterPro" id="IPR004606">
    <property type="entry name" value="Mop_domain"/>
</dbReference>
<name>A0A845BSN3_9NEIS</name>
<dbReference type="InterPro" id="IPR005116">
    <property type="entry name" value="Transp-assoc_OB_typ1"/>
</dbReference>
<reference evidence="4 5" key="1">
    <citation type="submission" date="2019-12" db="EMBL/GenBank/DDBJ databases">
        <title>Neisseriaceae gen. nov. sp. Genome sequencing and assembly.</title>
        <authorList>
            <person name="Liu Z."/>
            <person name="Li A."/>
        </authorList>
    </citation>
    <scope>NUCLEOTIDE SEQUENCE [LARGE SCALE GENOMIC DNA]</scope>
    <source>
        <strain evidence="4 5">B2N2-7</strain>
    </source>
</reference>
<dbReference type="EMBL" id="WSSB01000017">
    <property type="protein sequence ID" value="MXR38214.1"/>
    <property type="molecule type" value="Genomic_DNA"/>
</dbReference>
<proteinExistence type="predicted"/>
<sequence length="133" mass="14296">MNRFAATLLEREREGCLSLSHLRLDNGVELTALSAGLDGVDEAGARLYVAIKAAEVSLARPPLSAISLRNRLPGRVLRLEHGRLLSRIMLDCAGLTLEALITRRGADELALVVGDEVIALVKANELTVLSDVD</sequence>
<evidence type="ECO:0000256" key="1">
    <source>
        <dbReference type="ARBA" id="ARBA00022505"/>
    </source>
</evidence>
<dbReference type="SUPFAM" id="SSF50331">
    <property type="entry name" value="MOP-like"/>
    <property type="match status" value="1"/>
</dbReference>
<dbReference type="PROSITE" id="PS51866">
    <property type="entry name" value="MOP"/>
    <property type="match status" value="1"/>
</dbReference>
<accession>A0A845BSN3</accession>
<comment type="caution">
    <text evidence="4">The sequence shown here is derived from an EMBL/GenBank/DDBJ whole genome shotgun (WGS) entry which is preliminary data.</text>
</comment>
<keyword evidence="1 2" id="KW-0500">Molybdenum</keyword>
<dbReference type="RefSeq" id="WP_160798126.1">
    <property type="nucleotide sequence ID" value="NZ_WSSB01000017.1"/>
</dbReference>